<dbReference type="HOGENOM" id="CLU_3314110_0_0_6"/>
<dbReference type="Proteomes" id="UP000011864">
    <property type="component" value="Chromosome"/>
</dbReference>
<reference evidence="1 2" key="1">
    <citation type="journal article" date="2013" name="Genome Announc.">
        <title>Complete Genome Sequence of Glaciecola psychrophila Strain 170T.</title>
        <authorList>
            <person name="Yin J."/>
            <person name="Chen J."/>
            <person name="Liu G."/>
            <person name="Yu Y."/>
            <person name="Song L."/>
            <person name="Wang X."/>
            <person name="Qu X."/>
        </authorList>
    </citation>
    <scope>NUCLEOTIDE SEQUENCE [LARGE SCALE GENOMIC DNA]</scope>
    <source>
        <strain evidence="1 2">170</strain>
    </source>
</reference>
<sequence>MRKPLIRMKTLNALKNVSAGISSQTLVFTNQNVPSIHPI</sequence>
<name>K7ARR4_9ALTE</name>
<dbReference type="AlphaFoldDB" id="K7ARR4"/>
<evidence type="ECO:0000313" key="2">
    <source>
        <dbReference type="Proteomes" id="UP000011864"/>
    </source>
</evidence>
<proteinExistence type="predicted"/>
<organism evidence="1 2">
    <name type="scientific">Paraglaciecola psychrophila 170</name>
    <dbReference type="NCBI Taxonomy" id="1129794"/>
    <lineage>
        <taxon>Bacteria</taxon>
        <taxon>Pseudomonadati</taxon>
        <taxon>Pseudomonadota</taxon>
        <taxon>Gammaproteobacteria</taxon>
        <taxon>Alteromonadales</taxon>
        <taxon>Alteromonadaceae</taxon>
        <taxon>Paraglaciecola</taxon>
    </lineage>
</organism>
<protein>
    <submittedName>
        <fullName evidence="1">Uncharacterized protein</fullName>
    </submittedName>
</protein>
<dbReference type="EMBL" id="CP003837">
    <property type="protein sequence ID" value="AGH44397.1"/>
    <property type="molecule type" value="Genomic_DNA"/>
</dbReference>
<accession>K7ARR4</accession>
<keyword evidence="2" id="KW-1185">Reference proteome</keyword>
<gene>
    <name evidence="1" type="ORF">C427_2288</name>
</gene>
<evidence type="ECO:0000313" key="1">
    <source>
        <dbReference type="EMBL" id="AGH44397.1"/>
    </source>
</evidence>
<dbReference type="KEGG" id="gps:C427_2288"/>